<dbReference type="GO" id="GO:0005737">
    <property type="term" value="C:cytoplasm"/>
    <property type="evidence" value="ECO:0007669"/>
    <property type="project" value="TreeGrafter"/>
</dbReference>
<organism evidence="8 9">
    <name type="scientific">Perilla frutescens var. hirtella</name>
    <name type="common">Perilla citriodora</name>
    <name type="synonym">Perilla setoyensis</name>
    <dbReference type="NCBI Taxonomy" id="608512"/>
    <lineage>
        <taxon>Eukaryota</taxon>
        <taxon>Viridiplantae</taxon>
        <taxon>Streptophyta</taxon>
        <taxon>Embryophyta</taxon>
        <taxon>Tracheophyta</taxon>
        <taxon>Spermatophyta</taxon>
        <taxon>Magnoliopsida</taxon>
        <taxon>eudicotyledons</taxon>
        <taxon>Gunneridae</taxon>
        <taxon>Pentapetalae</taxon>
        <taxon>asterids</taxon>
        <taxon>lamiids</taxon>
        <taxon>Lamiales</taxon>
        <taxon>Lamiaceae</taxon>
        <taxon>Nepetoideae</taxon>
        <taxon>Elsholtzieae</taxon>
        <taxon>Perilla</taxon>
    </lineage>
</organism>
<dbReference type="GO" id="GO:0004709">
    <property type="term" value="F:MAP kinase kinase kinase activity"/>
    <property type="evidence" value="ECO:0007669"/>
    <property type="project" value="TreeGrafter"/>
</dbReference>
<evidence type="ECO:0000256" key="3">
    <source>
        <dbReference type="ARBA" id="ARBA00022741"/>
    </source>
</evidence>
<dbReference type="GO" id="GO:0005524">
    <property type="term" value="F:ATP binding"/>
    <property type="evidence" value="ECO:0007669"/>
    <property type="project" value="UniProtKB-KW"/>
</dbReference>
<evidence type="ECO:0000259" key="7">
    <source>
        <dbReference type="PROSITE" id="PS50011"/>
    </source>
</evidence>
<accession>A0AAD4IYS1</accession>
<name>A0AAD4IYS1_PERFH</name>
<dbReference type="Pfam" id="PF00069">
    <property type="entry name" value="Pkinase"/>
    <property type="match status" value="1"/>
</dbReference>
<reference evidence="8 9" key="1">
    <citation type="journal article" date="2021" name="Nat. Commun.">
        <title>Incipient diploidization of the medicinal plant Perilla within 10,000 years.</title>
        <authorList>
            <person name="Zhang Y."/>
            <person name="Shen Q."/>
            <person name="Leng L."/>
            <person name="Zhang D."/>
            <person name="Chen S."/>
            <person name="Shi Y."/>
            <person name="Ning Z."/>
            <person name="Chen S."/>
        </authorList>
    </citation>
    <scope>NUCLEOTIDE SEQUENCE [LARGE SCALE GENOMIC DNA]</scope>
    <source>
        <strain evidence="9">cv. PC099</strain>
    </source>
</reference>
<sequence>MSAIYDNWERLVGNCFMLIQSASAPNPIHLVSVFLISLLRLMMNPFSFSSFVVEDHFHAPVVNLSTTKNSNSRKRDLKIQVLEFKQLSYPLPLPPGAMPNSSNVSPPKSPSQGYHRDSSRFIHLVKLYLDFTVGSEKGGMCVMKEIPLSFEGEKKKQSARMKENIVLLSHMRHPNIVRYYGSEMVADKFFIYYEYMSRGTIYMILDQYGTLGEPAIQSCTQTNFIWDGISTLQKIAHWNIRGADILLDPNGIVKLTNFGIHKQIAEKCRTSWLMDSPYWMAPEVIMNPNVRNSAADIWSLGCTVLEMATLKPPLSQYDGVVASFKVAHHMELPTVPVHLSDACKDILRQCLQWNPLHRATASQLLEHPFVKDLSPLGERILVSTSSGHPAVTNAVNVIYTPRSVLAPTSPAGSPLLHQRSRQQFTRRMSPPPESTPRTSSSSSAPISATQHPHRNKPMLRPETFRDFAMQSPNSNSPSYWDPNILRGMFRSS</sequence>
<evidence type="ECO:0000256" key="2">
    <source>
        <dbReference type="ARBA" id="ARBA00022679"/>
    </source>
</evidence>
<keyword evidence="9" id="KW-1185">Reference proteome</keyword>
<dbReference type="SUPFAM" id="SSF56112">
    <property type="entry name" value="Protein kinase-like (PK-like)"/>
    <property type="match status" value="1"/>
</dbReference>
<dbReference type="AlphaFoldDB" id="A0AAD4IYS1"/>
<dbReference type="Gene3D" id="1.10.510.10">
    <property type="entry name" value="Transferase(Phosphotransferase) domain 1"/>
    <property type="match status" value="1"/>
</dbReference>
<dbReference type="InterPro" id="IPR000719">
    <property type="entry name" value="Prot_kinase_dom"/>
</dbReference>
<feature type="compositionally biased region" description="Low complexity" evidence="6">
    <location>
        <begin position="435"/>
        <end position="447"/>
    </location>
</feature>
<feature type="domain" description="Protein kinase" evidence="7">
    <location>
        <begin position="104"/>
        <end position="370"/>
    </location>
</feature>
<dbReference type="PANTHER" id="PTHR48016:SF45">
    <property type="entry name" value="OS04G0559800 PROTEIN"/>
    <property type="match status" value="1"/>
</dbReference>
<evidence type="ECO:0000313" key="9">
    <source>
        <dbReference type="Proteomes" id="UP001190926"/>
    </source>
</evidence>
<keyword evidence="4" id="KW-0418">Kinase</keyword>
<evidence type="ECO:0000256" key="6">
    <source>
        <dbReference type="SAM" id="MobiDB-lite"/>
    </source>
</evidence>
<keyword evidence="2" id="KW-0808">Transferase</keyword>
<dbReference type="InterPro" id="IPR011009">
    <property type="entry name" value="Kinase-like_dom_sf"/>
</dbReference>
<proteinExistence type="inferred from homology"/>
<protein>
    <recommendedName>
        <fullName evidence="7">Protein kinase domain-containing protein</fullName>
    </recommendedName>
</protein>
<dbReference type="InterPro" id="IPR050538">
    <property type="entry name" value="MAP_kinase_kinase_kinase"/>
</dbReference>
<feature type="region of interest" description="Disordered" evidence="6">
    <location>
        <begin position="408"/>
        <end position="492"/>
    </location>
</feature>
<keyword evidence="5" id="KW-0067">ATP-binding</keyword>
<evidence type="ECO:0000256" key="4">
    <source>
        <dbReference type="ARBA" id="ARBA00022777"/>
    </source>
</evidence>
<dbReference type="EMBL" id="SDAM02000526">
    <property type="protein sequence ID" value="KAH6824068.1"/>
    <property type="molecule type" value="Genomic_DNA"/>
</dbReference>
<keyword evidence="3" id="KW-0547">Nucleotide-binding</keyword>
<comment type="caution">
    <text evidence="8">The sequence shown here is derived from an EMBL/GenBank/DDBJ whole genome shotgun (WGS) entry which is preliminary data.</text>
</comment>
<dbReference type="Proteomes" id="UP001190926">
    <property type="component" value="Unassembled WGS sequence"/>
</dbReference>
<comment type="similarity">
    <text evidence="1">Belongs to the protein kinase superfamily. STE Ser/Thr protein kinase family. MAP kinase kinase kinase subfamily.</text>
</comment>
<gene>
    <name evidence="8" type="ORF">C2S53_002960</name>
</gene>
<evidence type="ECO:0000313" key="8">
    <source>
        <dbReference type="EMBL" id="KAH6824068.1"/>
    </source>
</evidence>
<evidence type="ECO:0000256" key="5">
    <source>
        <dbReference type="ARBA" id="ARBA00022840"/>
    </source>
</evidence>
<evidence type="ECO:0000256" key="1">
    <source>
        <dbReference type="ARBA" id="ARBA00006529"/>
    </source>
</evidence>
<dbReference type="PANTHER" id="PTHR48016">
    <property type="entry name" value="MAP KINASE KINASE KINASE SSK2-RELATED-RELATED"/>
    <property type="match status" value="1"/>
</dbReference>
<dbReference type="PROSITE" id="PS50011">
    <property type="entry name" value="PROTEIN_KINASE_DOM"/>
    <property type="match status" value="1"/>
</dbReference>